<feature type="compositionally biased region" description="Polar residues" evidence="2">
    <location>
        <begin position="826"/>
        <end position="849"/>
    </location>
</feature>
<feature type="region of interest" description="Disordered" evidence="2">
    <location>
        <begin position="742"/>
        <end position="764"/>
    </location>
</feature>
<feature type="compositionally biased region" description="Polar residues" evidence="2">
    <location>
        <begin position="868"/>
        <end position="888"/>
    </location>
</feature>
<feature type="coiled-coil region" evidence="1">
    <location>
        <begin position="947"/>
        <end position="995"/>
    </location>
</feature>
<dbReference type="Proteomes" id="UP001470230">
    <property type="component" value="Unassembled WGS sequence"/>
</dbReference>
<feature type="region of interest" description="Disordered" evidence="2">
    <location>
        <begin position="868"/>
        <end position="892"/>
    </location>
</feature>
<feature type="region of interest" description="Disordered" evidence="2">
    <location>
        <begin position="658"/>
        <end position="679"/>
    </location>
</feature>
<feature type="region of interest" description="Disordered" evidence="2">
    <location>
        <begin position="700"/>
        <end position="722"/>
    </location>
</feature>
<dbReference type="Pfam" id="PF03184">
    <property type="entry name" value="DDE_1"/>
    <property type="match status" value="1"/>
</dbReference>
<evidence type="ECO:0000313" key="4">
    <source>
        <dbReference type="EMBL" id="KAK8882799.1"/>
    </source>
</evidence>
<reference evidence="4 5" key="1">
    <citation type="submission" date="2024-04" db="EMBL/GenBank/DDBJ databases">
        <title>Tritrichomonas musculus Genome.</title>
        <authorList>
            <person name="Alves-Ferreira E."/>
            <person name="Grigg M."/>
            <person name="Lorenzi H."/>
            <person name="Galac M."/>
        </authorList>
    </citation>
    <scope>NUCLEOTIDE SEQUENCE [LARGE SCALE GENOMIC DNA]</scope>
    <source>
        <strain evidence="4 5">EAF2021</strain>
    </source>
</reference>
<accession>A0ABR2JV99</accession>
<proteinExistence type="predicted"/>
<protein>
    <recommendedName>
        <fullName evidence="3">DDE-1 domain-containing protein</fullName>
    </recommendedName>
</protein>
<feature type="coiled-coil region" evidence="1">
    <location>
        <begin position="494"/>
        <end position="525"/>
    </location>
</feature>
<feature type="region of interest" description="Disordered" evidence="2">
    <location>
        <begin position="826"/>
        <end position="850"/>
    </location>
</feature>
<evidence type="ECO:0000256" key="1">
    <source>
        <dbReference type="SAM" id="Coils"/>
    </source>
</evidence>
<feature type="region of interest" description="Disordered" evidence="2">
    <location>
        <begin position="551"/>
        <end position="577"/>
    </location>
</feature>
<gene>
    <name evidence="4" type="ORF">M9Y10_045440</name>
</gene>
<evidence type="ECO:0000313" key="5">
    <source>
        <dbReference type="Proteomes" id="UP001470230"/>
    </source>
</evidence>
<keyword evidence="1" id="KW-0175">Coiled coil</keyword>
<organism evidence="4 5">
    <name type="scientific">Tritrichomonas musculus</name>
    <dbReference type="NCBI Taxonomy" id="1915356"/>
    <lineage>
        <taxon>Eukaryota</taxon>
        <taxon>Metamonada</taxon>
        <taxon>Parabasalia</taxon>
        <taxon>Tritrichomonadida</taxon>
        <taxon>Tritrichomonadidae</taxon>
        <taxon>Tritrichomonas</taxon>
    </lineage>
</organism>
<feature type="region of interest" description="Disordered" evidence="2">
    <location>
        <begin position="1003"/>
        <end position="1026"/>
    </location>
</feature>
<name>A0ABR2JV99_9EUKA</name>
<comment type="caution">
    <text evidence="4">The sequence shown here is derived from an EMBL/GenBank/DDBJ whole genome shotgun (WGS) entry which is preliminary data.</text>
</comment>
<evidence type="ECO:0000256" key="2">
    <source>
        <dbReference type="SAM" id="MobiDB-lite"/>
    </source>
</evidence>
<dbReference type="InterPro" id="IPR004875">
    <property type="entry name" value="DDE_SF_endonuclease_dom"/>
</dbReference>
<feature type="domain" description="DDE-1" evidence="3">
    <location>
        <begin position="254"/>
        <end position="421"/>
    </location>
</feature>
<feature type="compositionally biased region" description="Polar residues" evidence="2">
    <location>
        <begin position="564"/>
        <end position="577"/>
    </location>
</feature>
<feature type="region of interest" description="Disordered" evidence="2">
    <location>
        <begin position="616"/>
        <end position="637"/>
    </location>
</feature>
<sequence>MDQQLKEVFEMKECNKVLYYEYLLEKLSKKPRIAGYRYHLKLIKKLKKLRVWGILQSKFASCFIGKISVTFKVDRRTLEYWIKKLSENQAWLPDHHKNPAFSRVFTIDQFKTVLALVKITCSQSVIPVTNDQVRIVIQRYYNAQSFHPQPGLHFNASIKFILNLKKILRYSSLRFHPKRRPKHMISTIIDFIIRSRSIFQKKVERNRILNCDESFWRQIEYFSRTWAPTGSDNVSIMTKTDPKSGFTFLATICADGSLLPLVLIASGKTTRVEDNWFGHGRHINEKSNKEEALPNPYYKFSISKRSKTETIIPKSKTDHSEKGWTTNSTFKEYLKFIRSLYPFKEEDKNSRTNRIYLFADTYGAHISEKSINYALDNNVCIVPIPEGCTDIFQPLDLKIFAPMKTKSKKYLEQLISDEIIKNFDFETMNVKKEFTVPAEIDKKTSTALLDIIWYETQRSTVEESWEQAIVQYFTLFNCYNDYDEDKDFEKRLLLREEQRKQEQVRRKYDEKIKNLEKQCSLLICENVKKFFSKKLHECKAQLNSILQPFIKSNKGRKPKKETSNSKNNVTKTVSKKQNNNVIQSSITNQTTDVNSPQEMLPRRTFLIPTFNSSTLSDTQARLQRQSPNTNQTTDVNSPQEMLLRRAFLIPTFNSSTLSDTQARLQRQSPNTNQATDVNSPQEMLPRRAFLIPAFNSSTLSDTQARLQRQSPNTNQTTDVNSPQEMLPRRAFLIPTFNSSTLSDTQARLQRQSPNTNQTTDVNSPQEMLPRRAFLIPTFNSSTLSDTQARLQRQSPNTNQATDVNSPQEMLPRRAFLIPAFNSSTLSDTQARLQRQSPNTNQTTDVNSPQEMLPRRAFLIPTFNSSTLSDTQARLQRQSPNTNQATDRSNFGDDNDFDLLNLPLFSNHKNDKKKKTEPFTIRDYNSYITENQIINHKKQLKLIEPMIINELQKENTQYTSIIERTKELRKQQREQLTNQQLELDKTVREIDQLEHVILSLPKKKEEKTTKAQSKTKRKPKKASSISIIKDPNSLNINSNLPNISSNESSVQIPLNTSLTNTSAVYYNCASQVNNPNI</sequence>
<evidence type="ECO:0000259" key="3">
    <source>
        <dbReference type="Pfam" id="PF03184"/>
    </source>
</evidence>
<feature type="region of interest" description="Disordered" evidence="2">
    <location>
        <begin position="784"/>
        <end position="805"/>
    </location>
</feature>
<keyword evidence="5" id="KW-1185">Reference proteome</keyword>
<dbReference type="EMBL" id="JAPFFF010000009">
    <property type="protein sequence ID" value="KAK8882799.1"/>
    <property type="molecule type" value="Genomic_DNA"/>
</dbReference>